<reference evidence="7 8" key="1">
    <citation type="journal article" date="2007" name="Appl. Environ. Microbiol.">
        <title>Rhizobial factors required for stem nodule maturation and maintenance in Sesbania rostrata-Azorhizobium caulinodans ORS571 symbiosis.</title>
        <authorList>
            <person name="Suzuki S."/>
            <person name="Aono T."/>
            <person name="Lee KB."/>
            <person name="Suzuki T."/>
            <person name="Liu CT."/>
            <person name="Miwa H."/>
            <person name="Wakao S."/>
            <person name="Iki T."/>
            <person name="Oyaizu H."/>
        </authorList>
    </citation>
    <scope>NUCLEOTIDE SEQUENCE [LARGE SCALE GENOMIC DNA]</scope>
    <source>
        <strain evidence="8">ATCC 43989 / DSM 5975 / JCM 20966 / LMG 6465 / NBRC 14845 / NCIMB 13405 / ORS 571</strain>
    </source>
</reference>
<comment type="subcellular location">
    <subcellularLocation>
        <location evidence="6">Cytoplasm</location>
    </subcellularLocation>
</comment>
<keyword evidence="8" id="KW-1185">Reference proteome</keyword>
<name>A8HYM6_AZOC5</name>
<reference evidence="7 8" key="3">
    <citation type="journal article" date="2008" name="BMC Genomics">
        <title>The genome of the versatile nitrogen fixer Azorhizobium caulinodans ORS571.</title>
        <authorList>
            <person name="Lee KB."/>
            <person name="Backer P.D."/>
            <person name="Aono T."/>
            <person name="Liu CT."/>
            <person name="Suzuki S."/>
            <person name="Suzuki T."/>
            <person name="Kaneko T."/>
            <person name="Yamada M."/>
            <person name="Tabata S."/>
            <person name="Kupfer D.M."/>
            <person name="Najar F.Z."/>
            <person name="Wiley G.B."/>
            <person name="Roe B."/>
            <person name="Binnewies T.T."/>
            <person name="Ussery D.W."/>
            <person name="D'Haeze W."/>
            <person name="Herder J.D."/>
            <person name="Gevers D."/>
            <person name="Vereecke D."/>
            <person name="Holsters M."/>
            <person name="Oyaizu H."/>
        </authorList>
    </citation>
    <scope>NUCLEOTIDE SEQUENCE [LARGE SCALE GENOMIC DNA]</scope>
    <source>
        <strain evidence="8">ATCC 43989 / DSM 5975 / JCM 20966 / LMG 6465 / NBRC 14845 / NCIMB 13405 / ORS 571</strain>
    </source>
</reference>
<reference evidence="8" key="2">
    <citation type="submission" date="2007-04" db="EMBL/GenBank/DDBJ databases">
        <title>Complete genome sequence of the nitrogen-fixing bacterium Azorhizobium caulinodans ORS571.</title>
        <authorList>
            <person name="Lee K.B."/>
            <person name="Backer P.D."/>
            <person name="Aono T."/>
            <person name="Liu C.T."/>
            <person name="Suzuki S."/>
            <person name="Suzuki T."/>
            <person name="Kaneko T."/>
            <person name="Yamada M."/>
            <person name="Tabata S."/>
            <person name="Kupfer D.M."/>
            <person name="Najar F.Z."/>
            <person name="Wiley G.B."/>
            <person name="Roe B."/>
            <person name="Binnewies T."/>
            <person name="Ussery D."/>
            <person name="Vereecke D."/>
            <person name="Gevers D."/>
            <person name="Holsters M."/>
            <person name="Oyaizu H."/>
        </authorList>
    </citation>
    <scope>NUCLEOTIDE SEQUENCE [LARGE SCALE GENOMIC DNA]</scope>
    <source>
        <strain evidence="8">ATCC 43989 / DSM 5975 / JCM 20966 / LMG 6465 / NBRC 14845 / NCIMB 13405 / ORS 571</strain>
    </source>
</reference>
<dbReference type="SUPFAM" id="SSF53335">
    <property type="entry name" value="S-adenosyl-L-methionine-dependent methyltransferases"/>
    <property type="match status" value="1"/>
</dbReference>
<dbReference type="eggNOG" id="COG2264">
    <property type="taxonomic scope" value="Bacteria"/>
</dbReference>
<dbReference type="EMBL" id="AP009384">
    <property type="protein sequence ID" value="BAF90476.1"/>
    <property type="molecule type" value="Genomic_DNA"/>
</dbReference>
<proteinExistence type="inferred from homology"/>
<dbReference type="CDD" id="cd02440">
    <property type="entry name" value="AdoMet_MTases"/>
    <property type="match status" value="1"/>
</dbReference>
<keyword evidence="3 6" id="KW-0489">Methyltransferase</keyword>
<feature type="binding site" evidence="6">
    <location>
        <position position="210"/>
    </location>
    <ligand>
        <name>S-adenosyl-L-methionine</name>
        <dbReference type="ChEBI" id="CHEBI:59789"/>
    </ligand>
</feature>
<evidence type="ECO:0000256" key="2">
    <source>
        <dbReference type="ARBA" id="ARBA00022490"/>
    </source>
</evidence>
<protein>
    <recommendedName>
        <fullName evidence="6">Ribosomal protein L11 methyltransferase</fullName>
        <shortName evidence="6">L11 Mtase</shortName>
        <ecNumber evidence="6">2.1.1.-</ecNumber>
    </recommendedName>
</protein>
<comment type="catalytic activity">
    <reaction evidence="6">
        <text>L-lysyl-[protein] + 3 S-adenosyl-L-methionine = N(6),N(6),N(6)-trimethyl-L-lysyl-[protein] + 3 S-adenosyl-L-homocysteine + 3 H(+)</text>
        <dbReference type="Rhea" id="RHEA:54192"/>
        <dbReference type="Rhea" id="RHEA-COMP:9752"/>
        <dbReference type="Rhea" id="RHEA-COMP:13826"/>
        <dbReference type="ChEBI" id="CHEBI:15378"/>
        <dbReference type="ChEBI" id="CHEBI:29969"/>
        <dbReference type="ChEBI" id="CHEBI:57856"/>
        <dbReference type="ChEBI" id="CHEBI:59789"/>
        <dbReference type="ChEBI" id="CHEBI:61961"/>
    </reaction>
</comment>
<dbReference type="HOGENOM" id="CLU_049382_3_0_5"/>
<dbReference type="GO" id="GO:0008276">
    <property type="term" value="F:protein methyltransferase activity"/>
    <property type="evidence" value="ECO:0007669"/>
    <property type="project" value="UniProtKB-UniRule"/>
</dbReference>
<accession>A8HYM6</accession>
<evidence type="ECO:0000313" key="7">
    <source>
        <dbReference type="EMBL" id="BAF90476.1"/>
    </source>
</evidence>
<reference evidence="7 8" key="4">
    <citation type="journal article" date="2009" name="Appl. Environ. Microbiol.">
        <title>Comparative genome-wide transcriptional profiling of Azorhizobium caulinodans ORS571 grown under free-living and symbiotic conditions.</title>
        <authorList>
            <person name="Tsukada S."/>
            <person name="Aono T."/>
            <person name="Akiba N."/>
            <person name="Lee KB."/>
            <person name="Liu CT."/>
            <person name="Toyazaki H."/>
            <person name="Oyaizu H."/>
        </authorList>
    </citation>
    <scope>NUCLEOTIDE SEQUENCE [LARGE SCALE GENOMIC DNA]</scope>
    <source>
        <strain evidence="8">ATCC 43989 / DSM 5975 / JCM 20966 / LMG 6465 / NBRC 14845 / NCIMB 13405 / ORS 571</strain>
    </source>
</reference>
<keyword evidence="2 6" id="KW-0963">Cytoplasm</keyword>
<comment type="function">
    <text evidence="6">Methylates ribosomal protein L11.</text>
</comment>
<feature type="binding site" evidence="6">
    <location>
        <position position="188"/>
    </location>
    <ligand>
        <name>S-adenosyl-L-methionine</name>
        <dbReference type="ChEBI" id="CHEBI:59789"/>
    </ligand>
</feature>
<dbReference type="Gene3D" id="3.40.50.150">
    <property type="entry name" value="Vaccinia Virus protein VP39"/>
    <property type="match status" value="1"/>
</dbReference>
<feature type="binding site" evidence="6">
    <location>
        <position position="165"/>
    </location>
    <ligand>
        <name>S-adenosyl-L-methionine</name>
        <dbReference type="ChEBI" id="CHEBI:59789"/>
    </ligand>
</feature>
<dbReference type="AlphaFoldDB" id="A8HYM6"/>
<dbReference type="GO" id="GO:0005840">
    <property type="term" value="C:ribosome"/>
    <property type="evidence" value="ECO:0007669"/>
    <property type="project" value="UniProtKB-KW"/>
</dbReference>
<dbReference type="InterPro" id="IPR004498">
    <property type="entry name" value="Ribosomal_PrmA_MeTrfase"/>
</dbReference>
<evidence type="ECO:0000256" key="3">
    <source>
        <dbReference type="ARBA" id="ARBA00022603"/>
    </source>
</evidence>
<dbReference type="EC" id="2.1.1.-" evidence="6"/>
<reference evidence="7 8" key="5">
    <citation type="journal article" date="2010" name="Appl. Environ. Microbiol.">
        <title>phrR-like gene praR of Azorhizobium caulinodans ORS571 is essential for symbiosis with Sesbania rostrata and is involved in expression of reb genes.</title>
        <authorList>
            <person name="Akiba N."/>
            <person name="Aono T."/>
            <person name="Toyazaki H."/>
            <person name="Sato S."/>
            <person name="Oyaizu H."/>
        </authorList>
    </citation>
    <scope>NUCLEOTIDE SEQUENCE [LARGE SCALE GENOMIC DNA]</scope>
    <source>
        <strain evidence="8">ATCC 43989 / DSM 5975 / JCM 20966 / LMG 6465 / NBRC 14845 / NCIMB 13405 / ORS 571</strain>
    </source>
</reference>
<gene>
    <name evidence="6" type="primary">prmA</name>
    <name evidence="7" type="ordered locus">AZC_4478</name>
</gene>
<dbReference type="PANTHER" id="PTHR43648">
    <property type="entry name" value="ELECTRON TRANSFER FLAVOPROTEIN BETA SUBUNIT LYSINE METHYLTRANSFERASE"/>
    <property type="match status" value="1"/>
</dbReference>
<dbReference type="Proteomes" id="UP000000270">
    <property type="component" value="Chromosome"/>
</dbReference>
<evidence type="ECO:0000256" key="4">
    <source>
        <dbReference type="ARBA" id="ARBA00022679"/>
    </source>
</evidence>
<evidence type="ECO:0000256" key="1">
    <source>
        <dbReference type="ARBA" id="ARBA00009741"/>
    </source>
</evidence>
<dbReference type="InterPro" id="IPR050078">
    <property type="entry name" value="Ribosomal_L11_MeTrfase_PrmA"/>
</dbReference>
<organism evidence="7 8">
    <name type="scientific">Azorhizobium caulinodans (strain ATCC 43989 / DSM 5975 / JCM 20966 / LMG 6465 / NBRC 14845 / NCIMB 13405 / ORS 571)</name>
    <dbReference type="NCBI Taxonomy" id="438753"/>
    <lineage>
        <taxon>Bacteria</taxon>
        <taxon>Pseudomonadati</taxon>
        <taxon>Pseudomonadota</taxon>
        <taxon>Alphaproteobacteria</taxon>
        <taxon>Hyphomicrobiales</taxon>
        <taxon>Xanthobacteraceae</taxon>
        <taxon>Azorhizobium</taxon>
    </lineage>
</organism>
<dbReference type="GO" id="GO:0005737">
    <property type="term" value="C:cytoplasm"/>
    <property type="evidence" value="ECO:0007669"/>
    <property type="project" value="UniProtKB-SubCell"/>
</dbReference>
<sequence length="331" mass="34939">MIERSGLACGAIETGHAPGSEVEMLEGLPPNDATHVMRLSAPEREARRVADFLAEHFDPAEVAVANFEQPDGSWAIELYAGEAFDAELLRELVTIAAGAEMAAQVSFHAIEQTDWVASSLEGLAPVRVGSFIVHGSHDRARVPTNAIGIEIEAALAFGTGHHGTTQGCLAAIADMAKLGTPRRILDVGTGTGVLAIAAARQFRRPVVASDLDDVAVKTARENARFNGAGPFVTLHLAAGVDAMSVKAGAPYDLILANILLPPLKRLARPVRPLLAPGGWLVLSGLLPNHANAALAAYRAQGLKLVRRRDIDGWTSLILSATGAAPRREDIY</sequence>
<evidence type="ECO:0000256" key="5">
    <source>
        <dbReference type="ARBA" id="ARBA00022691"/>
    </source>
</evidence>
<dbReference type="STRING" id="438753.AZC_4478"/>
<dbReference type="GO" id="GO:0032259">
    <property type="term" value="P:methylation"/>
    <property type="evidence" value="ECO:0007669"/>
    <property type="project" value="UniProtKB-KW"/>
</dbReference>
<keyword evidence="5 6" id="KW-0949">S-adenosyl-L-methionine</keyword>
<keyword evidence="7" id="KW-0689">Ribosomal protein</keyword>
<keyword evidence="4 6" id="KW-0808">Transferase</keyword>
<dbReference type="KEGG" id="azc:AZC_4478"/>
<dbReference type="HAMAP" id="MF_00735">
    <property type="entry name" value="Methyltr_PrmA"/>
    <property type="match status" value="1"/>
</dbReference>
<dbReference type="PANTHER" id="PTHR43648:SF1">
    <property type="entry name" value="ELECTRON TRANSFER FLAVOPROTEIN BETA SUBUNIT LYSINE METHYLTRANSFERASE"/>
    <property type="match status" value="1"/>
</dbReference>
<keyword evidence="7" id="KW-0687">Ribonucleoprotein</keyword>
<dbReference type="Pfam" id="PF06325">
    <property type="entry name" value="PrmA"/>
    <property type="match status" value="1"/>
</dbReference>
<evidence type="ECO:0000313" key="8">
    <source>
        <dbReference type="Proteomes" id="UP000000270"/>
    </source>
</evidence>
<comment type="similarity">
    <text evidence="1 6">Belongs to the methyltransferase superfamily. PrmA family.</text>
</comment>
<feature type="binding site" evidence="6">
    <location>
        <position position="257"/>
    </location>
    <ligand>
        <name>S-adenosyl-L-methionine</name>
        <dbReference type="ChEBI" id="CHEBI:59789"/>
    </ligand>
</feature>
<evidence type="ECO:0000256" key="6">
    <source>
        <dbReference type="HAMAP-Rule" id="MF_00735"/>
    </source>
</evidence>
<dbReference type="InterPro" id="IPR029063">
    <property type="entry name" value="SAM-dependent_MTases_sf"/>
</dbReference>
<reference evidence="7 8" key="6">
    <citation type="journal article" date="2011" name="Appl. Environ. Microbiol.">
        <title>Involvement of the azorhizobial chromosome partition gene (parA) in the onset of bacteroid differentiation during Sesbania rostrata stem nodule development.</title>
        <authorList>
            <person name="Liu CT."/>
            <person name="Lee KB."/>
            <person name="Wang YS."/>
            <person name="Peng MH."/>
            <person name="Lee KT."/>
            <person name="Suzuki S."/>
            <person name="Suzuki T."/>
            <person name="Oyaizu H."/>
        </authorList>
    </citation>
    <scope>NUCLEOTIDE SEQUENCE [LARGE SCALE GENOMIC DNA]</scope>
    <source>
        <strain evidence="8">ATCC 43989 / DSM 5975 / JCM 20966 / LMG 6465 / NBRC 14845 / NCIMB 13405 / ORS 571</strain>
    </source>
</reference>